<dbReference type="AlphaFoldDB" id="A0A4R7BB12"/>
<comment type="caution">
    <text evidence="1">The sequence shown here is derived from an EMBL/GenBank/DDBJ whole genome shotgun (WGS) entry which is preliminary data.</text>
</comment>
<name>A0A4R7BB12_9NEIS</name>
<gene>
    <name evidence="1" type="ORF">DFP86_102274</name>
</gene>
<keyword evidence="2" id="KW-1185">Reference proteome</keyword>
<reference evidence="1 2" key="1">
    <citation type="submission" date="2019-03" db="EMBL/GenBank/DDBJ databases">
        <title>Genomic Encyclopedia of Type Strains, Phase III (KMG-III): the genomes of soil and plant-associated and newly described type strains.</title>
        <authorList>
            <person name="Whitman W."/>
        </authorList>
    </citation>
    <scope>NUCLEOTIDE SEQUENCE [LARGE SCALE GENOMIC DNA]</scope>
    <source>
        <strain evidence="1 2">CECT 8976</strain>
    </source>
</reference>
<dbReference type="Proteomes" id="UP000295611">
    <property type="component" value="Unassembled WGS sequence"/>
</dbReference>
<dbReference type="EMBL" id="SNZP01000002">
    <property type="protein sequence ID" value="TDR82160.1"/>
    <property type="molecule type" value="Genomic_DNA"/>
</dbReference>
<evidence type="ECO:0000313" key="2">
    <source>
        <dbReference type="Proteomes" id="UP000295611"/>
    </source>
</evidence>
<proteinExistence type="predicted"/>
<accession>A0A4R7BB12</accession>
<protein>
    <submittedName>
        <fullName evidence="1">Uncharacterized protein</fullName>
    </submittedName>
</protein>
<sequence>MLGAAPKVELTAQEERRVCISDECGWIGPLSETVHPKHDASMILCPECHEVTELAQPAQTLAGDPIRKLIGIHTEYLDANPYCYFELAYTRRTDWMAWICSKPHADDPDRVVLACGQGSTPEEACARAIAAKLKGGL</sequence>
<evidence type="ECO:0000313" key="1">
    <source>
        <dbReference type="EMBL" id="TDR82160.1"/>
    </source>
</evidence>
<organism evidence="1 2">
    <name type="scientific">Paludibacterium purpuratum</name>
    <dbReference type="NCBI Taxonomy" id="1144873"/>
    <lineage>
        <taxon>Bacteria</taxon>
        <taxon>Pseudomonadati</taxon>
        <taxon>Pseudomonadota</taxon>
        <taxon>Betaproteobacteria</taxon>
        <taxon>Neisseriales</taxon>
        <taxon>Chromobacteriaceae</taxon>
        <taxon>Paludibacterium</taxon>
    </lineage>
</organism>